<name>A0A3A0W1U5_STAGA</name>
<accession>A0A3A0W1U5</accession>
<dbReference type="AlphaFoldDB" id="A0A3A0W1U5"/>
<comment type="caution">
    <text evidence="1">The sequence shown here is derived from an EMBL/GenBank/DDBJ whole genome shotgun (WGS) entry which is preliminary data.</text>
</comment>
<reference evidence="1 2" key="1">
    <citation type="journal article" date="2016" name="Front. Microbiol.">
        <title>Comprehensive Phylogenetic Analysis of Bovine Non-aureus Staphylococci Species Based on Whole-Genome Sequencing.</title>
        <authorList>
            <person name="Naushad S."/>
            <person name="Barkema H.W."/>
            <person name="Luby C."/>
            <person name="Condas L.A."/>
            <person name="Nobrega D.B."/>
            <person name="Carson D.A."/>
            <person name="De Buck J."/>
        </authorList>
    </citation>
    <scope>NUCLEOTIDE SEQUENCE [LARGE SCALE GENOMIC DNA]</scope>
    <source>
        <strain evidence="1 2">SNUC 4781</strain>
    </source>
</reference>
<dbReference type="Proteomes" id="UP000265541">
    <property type="component" value="Unassembled WGS sequence"/>
</dbReference>
<dbReference type="InterPro" id="IPR014962">
    <property type="entry name" value="YolD"/>
</dbReference>
<organism evidence="1 2">
    <name type="scientific">Staphylococcus gallinarum</name>
    <dbReference type="NCBI Taxonomy" id="1293"/>
    <lineage>
        <taxon>Bacteria</taxon>
        <taxon>Bacillati</taxon>
        <taxon>Bacillota</taxon>
        <taxon>Bacilli</taxon>
        <taxon>Bacillales</taxon>
        <taxon>Staphylococcaceae</taxon>
        <taxon>Staphylococcus</taxon>
    </lineage>
</organism>
<evidence type="ECO:0008006" key="3">
    <source>
        <dbReference type="Google" id="ProtNLM"/>
    </source>
</evidence>
<evidence type="ECO:0000313" key="2">
    <source>
        <dbReference type="Proteomes" id="UP000265541"/>
    </source>
</evidence>
<dbReference type="EMBL" id="QYJN01000002">
    <property type="protein sequence ID" value="RIP35895.1"/>
    <property type="molecule type" value="Genomic_DNA"/>
</dbReference>
<dbReference type="OrthoDB" id="2390144at2"/>
<dbReference type="Pfam" id="PF08863">
    <property type="entry name" value="YolD"/>
    <property type="match status" value="1"/>
</dbReference>
<gene>
    <name evidence="1" type="ORF">BUZ14_04385</name>
</gene>
<protein>
    <recommendedName>
        <fullName evidence="3">YolD-like family protein</fullName>
    </recommendedName>
</protein>
<sequence length="71" mass="8439">MLSDYQISKLNDTLMIKKFHDTQLEVRYFENGYIKKADGFIHKVDTHNQVLQMYIDEGLFTLKLSEIVEIK</sequence>
<evidence type="ECO:0000313" key="1">
    <source>
        <dbReference type="EMBL" id="RIP35895.1"/>
    </source>
</evidence>
<proteinExistence type="predicted"/>